<evidence type="ECO:0000256" key="2">
    <source>
        <dbReference type="SAM" id="MobiDB-lite"/>
    </source>
</evidence>
<dbReference type="PANTHER" id="PTHR36700:SF1">
    <property type="entry name" value="CRISPR SYSTEM CMR SUBUNIT CMR4"/>
    <property type="match status" value="1"/>
</dbReference>
<organism evidence="4 5">
    <name type="scientific">Methanosarcina mazei LYC</name>
    <dbReference type="NCBI Taxonomy" id="1434114"/>
    <lineage>
        <taxon>Archaea</taxon>
        <taxon>Methanobacteriati</taxon>
        <taxon>Methanobacteriota</taxon>
        <taxon>Stenosarchaea group</taxon>
        <taxon>Methanomicrobia</taxon>
        <taxon>Methanosarcinales</taxon>
        <taxon>Methanosarcinaceae</taxon>
        <taxon>Methanosarcina</taxon>
    </lineage>
</organism>
<dbReference type="InterPro" id="IPR005537">
    <property type="entry name" value="RAMP_III_fam"/>
</dbReference>
<name>A0A0E3RQL5_METMZ</name>
<gene>
    <name evidence="4" type="ORF">MSMAL_0670</name>
</gene>
<evidence type="ECO:0000313" key="4">
    <source>
        <dbReference type="EMBL" id="AKB67213.1"/>
    </source>
</evidence>
<dbReference type="NCBIfam" id="TIGR02580">
    <property type="entry name" value="cas_RAMP_Cmr4"/>
    <property type="match status" value="1"/>
</dbReference>
<dbReference type="PATRIC" id="fig|1434114.4.peg.825"/>
<protein>
    <submittedName>
        <fullName evidence="4">CRISPR-associated RAMP Cmr4</fullName>
    </submittedName>
</protein>
<dbReference type="GO" id="GO:0051607">
    <property type="term" value="P:defense response to virus"/>
    <property type="evidence" value="ECO:0007669"/>
    <property type="project" value="UniProtKB-KW"/>
</dbReference>
<evidence type="ECO:0000256" key="1">
    <source>
        <dbReference type="ARBA" id="ARBA00023118"/>
    </source>
</evidence>
<keyword evidence="1" id="KW-0051">Antiviral defense</keyword>
<feature type="domain" description="CRISPR type III-associated protein" evidence="3">
    <location>
        <begin position="14"/>
        <end position="321"/>
    </location>
</feature>
<feature type="region of interest" description="Disordered" evidence="2">
    <location>
        <begin position="267"/>
        <end position="291"/>
    </location>
</feature>
<evidence type="ECO:0000259" key="3">
    <source>
        <dbReference type="Pfam" id="PF03787"/>
    </source>
</evidence>
<accession>A0A0E3RQL5</accession>
<dbReference type="Pfam" id="PF03787">
    <property type="entry name" value="RAMPs"/>
    <property type="match status" value="1"/>
</dbReference>
<dbReference type="Proteomes" id="UP000033063">
    <property type="component" value="Chromosome"/>
</dbReference>
<dbReference type="PANTHER" id="PTHR36700">
    <property type="entry name" value="CRISPR SYSTEM CMR SUBUNIT CMR4"/>
    <property type="match status" value="1"/>
</dbReference>
<sequence>MVQLYRQQRFIFMALDPVHIGTGQTRIGRVDNTIVRETGTNIPKIPGTSLMGAARSYASLVYGKPEAAGQHKNLKPEQMKDCPIVYTFGTYSNGNNDAVAGQQGKINISDAQILFFPVYSMAGPVWVSTSEILESAGFEAEISGSSVIHGNSPDDTIYTSLNWKQDTLNLGWLHLNKSKYKLTVKPPSETANKKEWESIKQRIVIVPIKLFSQIVNSNLEVRTSVAIDHETGAAENGALFTYEAIPRATWFWSDVVQDDYNYNNRKFPPTTNQFSDEGDNRGKQQLPKPWNSPLDVVKSGFEVMEFLGVGGMTTRGFGRIKCIADWRL</sequence>
<evidence type="ECO:0000313" key="5">
    <source>
        <dbReference type="Proteomes" id="UP000033063"/>
    </source>
</evidence>
<reference evidence="4 5" key="1">
    <citation type="submission" date="2014-07" db="EMBL/GenBank/DDBJ databases">
        <title>Methanogenic archaea and the global carbon cycle.</title>
        <authorList>
            <person name="Henriksen J.R."/>
            <person name="Luke J."/>
            <person name="Reinhart S."/>
            <person name="Benedict M.N."/>
            <person name="Youngblut N.D."/>
            <person name="Metcalf M.E."/>
            <person name="Whitaker R.J."/>
            <person name="Metcalf W.W."/>
        </authorList>
    </citation>
    <scope>NUCLEOTIDE SEQUENCE [LARGE SCALE GENOMIC DNA]</scope>
    <source>
        <strain evidence="4 5">LYC</strain>
    </source>
</reference>
<dbReference type="HOGENOM" id="CLU_047795_1_0_2"/>
<dbReference type="EMBL" id="CP009513">
    <property type="protein sequence ID" value="AKB67213.1"/>
    <property type="molecule type" value="Genomic_DNA"/>
</dbReference>
<dbReference type="AlphaFoldDB" id="A0A0E3RQL5"/>
<dbReference type="InterPro" id="IPR013410">
    <property type="entry name" value="CRISPR-assoc_RAMP_Cmr4"/>
</dbReference>
<proteinExistence type="predicted"/>